<name>A0A803N0H9_CHEQI</name>
<dbReference type="AlphaFoldDB" id="A0A803N0H9"/>
<keyword evidence="2" id="KW-1185">Reference proteome</keyword>
<sequence>MERHGYEIDAYRLQERRPKVHPQGERANRRIFTRIDEPLSVVYDRLSKKGILRAKIYVYSLPPHGTDMRQYCSYCHLYGHRKDTCYDLKCAIQDLIDRGIITPAHPKYSAPKTSPAQPQASQADLFLQLLEEGRIKPLHRRAGADPVGPNLNKYCHYHQLHGHDTNECHALRWYPLPTNDQPNSKIYSTPEFHSRNPRSNTTNTYQRTSIGAGLGWNGEGMRHTIPIIDKRNRQGLGFDEKMGSKFMKKKSLTLNGQFVLQNNTEPFYEFPEPWCDLDKEKIHPGLEIFFAEARNEEFIKKWFDKKPVFKKDVDWADYLKQGVLKGLFSSISDYEARFDPITLITRIRTEVENDIRPETQEQFLLFSELYPFRSSTSDGYETDSSSSSQSSIHTLPDISYHEDINEVNCKHICVQEIDLDHDAFSNNEFFKEPKSCVTPMEESITVNIGTNNDVKEVKI</sequence>
<evidence type="ECO:0000313" key="1">
    <source>
        <dbReference type="EnsemblPlants" id="AUR62038463-RA:cds"/>
    </source>
</evidence>
<accession>A0A803N0H9</accession>
<protein>
    <submittedName>
        <fullName evidence="1">Uncharacterized protein</fullName>
    </submittedName>
</protein>
<proteinExistence type="predicted"/>
<dbReference type="Gramene" id="AUR62038463-RA">
    <property type="protein sequence ID" value="AUR62038463-RA:cds"/>
    <property type="gene ID" value="AUR62038463"/>
</dbReference>
<reference evidence="1" key="2">
    <citation type="submission" date="2021-03" db="UniProtKB">
        <authorList>
            <consortium name="EnsemblPlants"/>
        </authorList>
    </citation>
    <scope>IDENTIFICATION</scope>
</reference>
<reference evidence="1" key="1">
    <citation type="journal article" date="2017" name="Nature">
        <title>The genome of Chenopodium quinoa.</title>
        <authorList>
            <person name="Jarvis D.E."/>
            <person name="Ho Y.S."/>
            <person name="Lightfoot D.J."/>
            <person name="Schmoeckel S.M."/>
            <person name="Li B."/>
            <person name="Borm T.J.A."/>
            <person name="Ohyanagi H."/>
            <person name="Mineta K."/>
            <person name="Michell C.T."/>
            <person name="Saber N."/>
            <person name="Kharbatia N.M."/>
            <person name="Rupper R.R."/>
            <person name="Sharp A.R."/>
            <person name="Dally N."/>
            <person name="Boughton B.A."/>
            <person name="Woo Y.H."/>
            <person name="Gao G."/>
            <person name="Schijlen E.G.W.M."/>
            <person name="Guo X."/>
            <person name="Momin A.A."/>
            <person name="Negrao S."/>
            <person name="Al-Babili S."/>
            <person name="Gehring C."/>
            <person name="Roessner U."/>
            <person name="Jung C."/>
            <person name="Murphy K."/>
            <person name="Arold S.T."/>
            <person name="Gojobori T."/>
            <person name="van der Linden C.G."/>
            <person name="van Loo E.N."/>
            <person name="Jellen E.N."/>
            <person name="Maughan P.J."/>
            <person name="Tester M."/>
        </authorList>
    </citation>
    <scope>NUCLEOTIDE SEQUENCE [LARGE SCALE GENOMIC DNA]</scope>
    <source>
        <strain evidence="1">cv. PI 614886</strain>
    </source>
</reference>
<dbReference type="EnsemblPlants" id="AUR62038463-RA">
    <property type="protein sequence ID" value="AUR62038463-RA:cds"/>
    <property type="gene ID" value="AUR62038463"/>
</dbReference>
<organism evidence="1 2">
    <name type="scientific">Chenopodium quinoa</name>
    <name type="common">Quinoa</name>
    <dbReference type="NCBI Taxonomy" id="63459"/>
    <lineage>
        <taxon>Eukaryota</taxon>
        <taxon>Viridiplantae</taxon>
        <taxon>Streptophyta</taxon>
        <taxon>Embryophyta</taxon>
        <taxon>Tracheophyta</taxon>
        <taxon>Spermatophyta</taxon>
        <taxon>Magnoliopsida</taxon>
        <taxon>eudicotyledons</taxon>
        <taxon>Gunneridae</taxon>
        <taxon>Pentapetalae</taxon>
        <taxon>Caryophyllales</taxon>
        <taxon>Chenopodiaceae</taxon>
        <taxon>Chenopodioideae</taxon>
        <taxon>Atripliceae</taxon>
        <taxon>Chenopodium</taxon>
    </lineage>
</organism>
<evidence type="ECO:0000313" key="2">
    <source>
        <dbReference type="Proteomes" id="UP000596660"/>
    </source>
</evidence>
<dbReference type="Proteomes" id="UP000596660">
    <property type="component" value="Unplaced"/>
</dbReference>